<protein>
    <submittedName>
        <fullName evidence="1">Uncharacterized protein</fullName>
    </submittedName>
</protein>
<gene>
    <name evidence="1" type="ORF">F7725_026607</name>
</gene>
<feature type="non-terminal residue" evidence="1">
    <location>
        <position position="1"/>
    </location>
</feature>
<dbReference type="EMBL" id="JAAKFY010000027">
    <property type="protein sequence ID" value="KAF3832942.1"/>
    <property type="molecule type" value="Genomic_DNA"/>
</dbReference>
<dbReference type="Proteomes" id="UP000518266">
    <property type="component" value="Unassembled WGS sequence"/>
</dbReference>
<name>A0A7J5X7J8_DISMA</name>
<keyword evidence="2" id="KW-1185">Reference proteome</keyword>
<evidence type="ECO:0000313" key="2">
    <source>
        <dbReference type="Proteomes" id="UP000518266"/>
    </source>
</evidence>
<comment type="caution">
    <text evidence="1">The sequence shown here is derived from an EMBL/GenBank/DDBJ whole genome shotgun (WGS) entry which is preliminary data.</text>
</comment>
<evidence type="ECO:0000313" key="1">
    <source>
        <dbReference type="EMBL" id="KAF3832942.1"/>
    </source>
</evidence>
<organism evidence="1 2">
    <name type="scientific">Dissostichus mawsoni</name>
    <name type="common">Antarctic cod</name>
    <dbReference type="NCBI Taxonomy" id="36200"/>
    <lineage>
        <taxon>Eukaryota</taxon>
        <taxon>Metazoa</taxon>
        <taxon>Chordata</taxon>
        <taxon>Craniata</taxon>
        <taxon>Vertebrata</taxon>
        <taxon>Euteleostomi</taxon>
        <taxon>Actinopterygii</taxon>
        <taxon>Neopterygii</taxon>
        <taxon>Teleostei</taxon>
        <taxon>Neoteleostei</taxon>
        <taxon>Acanthomorphata</taxon>
        <taxon>Eupercaria</taxon>
        <taxon>Perciformes</taxon>
        <taxon>Notothenioidei</taxon>
        <taxon>Nototheniidae</taxon>
        <taxon>Dissostichus</taxon>
    </lineage>
</organism>
<accession>A0A7J5X7J8</accession>
<proteinExistence type="predicted"/>
<reference evidence="1 2" key="1">
    <citation type="submission" date="2020-03" db="EMBL/GenBank/DDBJ databases">
        <title>Dissostichus mawsoni Genome sequencing and assembly.</title>
        <authorList>
            <person name="Park H."/>
        </authorList>
    </citation>
    <scope>NUCLEOTIDE SEQUENCE [LARGE SCALE GENOMIC DNA]</scope>
    <source>
        <strain evidence="1">DM0001</strain>
        <tissue evidence="1">Muscle</tissue>
    </source>
</reference>
<dbReference type="AlphaFoldDB" id="A0A7J5X7J8"/>
<sequence length="209" mass="22744">FDLSPTQQDVFEAAWGFISPVRRISNPAAAVHLSPSRCPQGPVVLLTVSLVPGAPEVEGVESLQSSSLVQGLMSLEQTLPTLEGLRVDFLQDVPLAVQKLPEGQHQKGKGKLGEHFPLHTCQKTCGWELLDERGERSDRASGPLGGISCPWSARGLRLRLSSPCSPLPWSSWLRRQGLVLMERTLVTLDGVRVELLHDVPPATQKPPEA</sequence>